<keyword evidence="3 6" id="KW-0812">Transmembrane</keyword>
<evidence type="ECO:0000256" key="1">
    <source>
        <dbReference type="ARBA" id="ARBA00004162"/>
    </source>
</evidence>
<evidence type="ECO:0000313" key="8">
    <source>
        <dbReference type="Proteomes" id="UP000255382"/>
    </source>
</evidence>
<comment type="subcellular location">
    <subcellularLocation>
        <location evidence="6">Cell inner membrane</location>
    </subcellularLocation>
    <subcellularLocation>
        <location evidence="1">Cell membrane</location>
        <topology evidence="1">Single-pass membrane protein</topology>
    </subcellularLocation>
</comment>
<organism evidence="7 8">
    <name type="scientific">Klebsiella pneumoniae subsp. ozaenae</name>
    <dbReference type="NCBI Taxonomy" id="574"/>
    <lineage>
        <taxon>Bacteria</taxon>
        <taxon>Pseudomonadati</taxon>
        <taxon>Pseudomonadota</taxon>
        <taxon>Gammaproteobacteria</taxon>
        <taxon>Enterobacterales</taxon>
        <taxon>Enterobacteriaceae</taxon>
        <taxon>Klebsiella/Raoultella group</taxon>
        <taxon>Klebsiella</taxon>
        <taxon>Klebsiella pneumoniae complex</taxon>
    </lineage>
</organism>
<dbReference type="Proteomes" id="UP000255382">
    <property type="component" value="Unassembled WGS sequence"/>
</dbReference>
<keyword evidence="6" id="KW-0997">Cell inner membrane</keyword>
<keyword evidence="2 6" id="KW-1003">Cell membrane</keyword>
<accession>A0A378ARI1</accession>
<dbReference type="EMBL" id="UGLZ01000005">
    <property type="protein sequence ID" value="STV15548.1"/>
    <property type="molecule type" value="Genomic_DNA"/>
</dbReference>
<dbReference type="PANTHER" id="PTHR39083">
    <property type="entry name" value="CYCLIC DI-GMP-BINDING PROTEIN"/>
    <property type="match status" value="1"/>
</dbReference>
<keyword evidence="5 6" id="KW-0472">Membrane</keyword>
<dbReference type="AlphaFoldDB" id="A0A378ARI1"/>
<dbReference type="GO" id="GO:0005886">
    <property type="term" value="C:plasma membrane"/>
    <property type="evidence" value="ECO:0007669"/>
    <property type="project" value="UniProtKB-SubCell"/>
</dbReference>
<dbReference type="UniPathway" id="UPA00694"/>
<sequence>MPSPWRLTCRRDLYLLRANGIDMDLKYRYTMPPVKDSSRMDISLNDQFLQSFSLNSSQDVKQTDPAPAGAAGACWTANRRSPSPRCVLGAVNQLRFDFQYMNPMPGGSIDNCITFQPVQNHVVIGDDSTIDFSKYYHFIALPDLRVFANAGFPYSRMADLSDTLVVVPKAPTQGQVATLLQALGGIGSQTGLAAINLQMTDDGNQIKNKDADLLLIGAIPSSLKDDTKINLLVEATKSWVKMPMRHYDLASIYPDDEARTPNTRTDITSSGPMAAVIGFQSPYNDQRSVVALLADSPRGNELLTNALNDSGKRAAMFGSVAVIRESGVNSLRVGDIYYVGHLPWFDRIWFALSNHPILLAIFAAISIVLLAWVLWRMLRIISRRRLSLDDE</sequence>
<comment type="subunit">
    <text evidence="6">Tightly associated with the cellulose synthase catalytic subunit.</text>
</comment>
<feature type="transmembrane region" description="Helical" evidence="6">
    <location>
        <begin position="357"/>
        <end position="375"/>
    </location>
</feature>
<reference evidence="7 8" key="1">
    <citation type="submission" date="2018-06" db="EMBL/GenBank/DDBJ databases">
        <authorList>
            <consortium name="Pathogen Informatics"/>
            <person name="Doyle S."/>
        </authorList>
    </citation>
    <scope>NUCLEOTIDE SEQUENCE [LARGE SCALE GENOMIC DNA]</scope>
    <source>
        <strain evidence="7 8">NCTC5050</strain>
    </source>
</reference>
<comment type="pathway">
    <text evidence="6">Glycan metabolism; bacterial cellulose biosynthesis.</text>
</comment>
<keyword evidence="4 6" id="KW-1133">Transmembrane helix</keyword>
<evidence type="ECO:0000256" key="4">
    <source>
        <dbReference type="ARBA" id="ARBA00022989"/>
    </source>
</evidence>
<gene>
    <name evidence="7" type="primary">yhjN_1</name>
    <name evidence="7" type="ORF">NCTC5050_02796</name>
</gene>
<keyword evidence="8" id="KW-1185">Reference proteome</keyword>
<dbReference type="PANTHER" id="PTHR39083:SF1">
    <property type="entry name" value="CYCLIC DI-GMP-BINDING PROTEIN"/>
    <property type="match status" value="1"/>
</dbReference>
<comment type="function">
    <text evidence="6">Binds the cellulose synthase activator, bis-(3'-5') cyclic diguanylic acid (c-di-GMP).</text>
</comment>
<evidence type="ECO:0000256" key="6">
    <source>
        <dbReference type="RuleBase" id="RU365021"/>
    </source>
</evidence>
<name>A0A378ARI1_KLEPO</name>
<evidence type="ECO:0000256" key="3">
    <source>
        <dbReference type="ARBA" id="ARBA00022692"/>
    </source>
</evidence>
<evidence type="ECO:0000256" key="2">
    <source>
        <dbReference type="ARBA" id="ARBA00022475"/>
    </source>
</evidence>
<dbReference type="GO" id="GO:0006011">
    <property type="term" value="P:UDP-alpha-D-glucose metabolic process"/>
    <property type="evidence" value="ECO:0007669"/>
    <property type="project" value="InterPro"/>
</dbReference>
<dbReference type="GO" id="GO:0030244">
    <property type="term" value="P:cellulose biosynthetic process"/>
    <property type="evidence" value="ECO:0007669"/>
    <property type="project" value="UniProtKB-KW"/>
</dbReference>
<dbReference type="Pfam" id="PF03170">
    <property type="entry name" value="BcsB"/>
    <property type="match status" value="1"/>
</dbReference>
<keyword evidence="6" id="KW-0973">c-di-GMP</keyword>
<proteinExistence type="inferred from homology"/>
<evidence type="ECO:0000256" key="5">
    <source>
        <dbReference type="ARBA" id="ARBA00023136"/>
    </source>
</evidence>
<evidence type="ECO:0000313" key="7">
    <source>
        <dbReference type="EMBL" id="STV15548.1"/>
    </source>
</evidence>
<keyword evidence="6" id="KW-0135">Cellulose biosynthesis</keyword>
<protein>
    <recommendedName>
        <fullName evidence="6">Cyclic di-GMP-binding protein</fullName>
    </recommendedName>
    <alternativeName>
        <fullName evidence="6">Cellulose synthase regulatory subunit</fullName>
    </alternativeName>
</protein>
<comment type="similarity">
    <text evidence="6">Belongs to the AcsB/BcsB family.</text>
</comment>
<dbReference type="InterPro" id="IPR018513">
    <property type="entry name" value="Cell_synthase_bac"/>
</dbReference>
<dbReference type="Gene3D" id="2.60.120.260">
    <property type="entry name" value="Galactose-binding domain-like"/>
    <property type="match status" value="1"/>
</dbReference>